<accession>A0A6G8S093</accession>
<dbReference type="Proteomes" id="UP000502297">
    <property type="component" value="Chromosome"/>
</dbReference>
<evidence type="ECO:0000313" key="1">
    <source>
        <dbReference type="EMBL" id="QIO07525.1"/>
    </source>
</evidence>
<sequence>MCCILAVVLLGCAKPIPENKLDYVGSWASADNRVNLVISADGRLEYSNNQPQKSSTLSVPIKSFEGNNFQAGVGPFSTEFTVSQPPKKDEQGNWFMVVDDYLLAKRAK</sequence>
<dbReference type="AlphaFoldDB" id="A0A6G8S093"/>
<keyword evidence="2" id="KW-1185">Reference proteome</keyword>
<proteinExistence type="predicted"/>
<reference evidence="1 2" key="1">
    <citation type="submission" date="2020-03" db="EMBL/GenBank/DDBJ databases">
        <authorList>
            <person name="Zhu W."/>
        </authorList>
    </citation>
    <scope>NUCLEOTIDE SEQUENCE [LARGE SCALE GENOMIC DNA]</scope>
    <source>
        <strain evidence="1 2">323-1</strain>
    </source>
</reference>
<name>A0A6G8S093_9GAMM</name>
<evidence type="ECO:0000313" key="2">
    <source>
        <dbReference type="Proteomes" id="UP000502297"/>
    </source>
</evidence>
<protein>
    <submittedName>
        <fullName evidence="1">Uncharacterized protein</fullName>
    </submittedName>
</protein>
<dbReference type="EMBL" id="CP049801">
    <property type="protein sequence ID" value="QIO07525.1"/>
    <property type="molecule type" value="Genomic_DNA"/>
</dbReference>
<gene>
    <name evidence="1" type="ORF">G8E00_12205</name>
</gene>
<organism evidence="1 2">
    <name type="scientific">Acinetobacter shaoyimingii</name>
    <dbReference type="NCBI Taxonomy" id="2715164"/>
    <lineage>
        <taxon>Bacteria</taxon>
        <taxon>Pseudomonadati</taxon>
        <taxon>Pseudomonadota</taxon>
        <taxon>Gammaproteobacteria</taxon>
        <taxon>Moraxellales</taxon>
        <taxon>Moraxellaceae</taxon>
        <taxon>Acinetobacter</taxon>
    </lineage>
</organism>
<dbReference type="KEGG" id="asha:G8E00_12205"/>